<keyword evidence="3" id="KW-1185">Reference proteome</keyword>
<proteinExistence type="predicted"/>
<gene>
    <name evidence="2" type="ORF">NBR_LOCUS16306</name>
</gene>
<dbReference type="OMA" id="HAICTEE"/>
<evidence type="ECO:0000313" key="3">
    <source>
        <dbReference type="Proteomes" id="UP000271162"/>
    </source>
</evidence>
<dbReference type="InterPro" id="IPR039289">
    <property type="entry name" value="CHCHD4"/>
</dbReference>
<dbReference type="AlphaFoldDB" id="A0A0N4YHG7"/>
<protein>
    <submittedName>
        <fullName evidence="4">CHCH domain-containing protein</fullName>
    </submittedName>
</protein>
<dbReference type="EMBL" id="UYSL01022143">
    <property type="protein sequence ID" value="VDL79901.1"/>
    <property type="molecule type" value="Genomic_DNA"/>
</dbReference>
<evidence type="ECO:0000313" key="2">
    <source>
        <dbReference type="EMBL" id="VDL79901.1"/>
    </source>
</evidence>
<dbReference type="STRING" id="27835.A0A0N4YHG7"/>
<sequence>MVDKDAVHFISEEEHLKPIRDDLKYLCEPSAEEPSSFLPDGRINEECTCLHSAFAHRCGYLMREAVRCFNASQATPRGADCGKQFIEQTLCVEKYNSKKK</sequence>
<evidence type="ECO:0000313" key="4">
    <source>
        <dbReference type="WBParaSite" id="NBR_0001630501-mRNA-1"/>
    </source>
</evidence>
<name>A0A0N4YHG7_NIPBR</name>
<dbReference type="PANTHER" id="PTHR21622">
    <property type="entry name" value="COILED-COIL-HELIX-COILED-COIL-HELIX DOMAIN CONTAINING 4"/>
    <property type="match status" value="1"/>
</dbReference>
<dbReference type="PANTHER" id="PTHR21622:SF4">
    <property type="entry name" value="CHCH DOMAIN-CONTAINING PROTEIN-RELATED"/>
    <property type="match status" value="1"/>
</dbReference>
<accession>A0A0N4YHG7</accession>
<keyword evidence="1" id="KW-1015">Disulfide bond</keyword>
<dbReference type="GO" id="GO:0005758">
    <property type="term" value="C:mitochondrial intermembrane space"/>
    <property type="evidence" value="ECO:0007669"/>
    <property type="project" value="TreeGrafter"/>
</dbReference>
<reference evidence="2 3" key="2">
    <citation type="submission" date="2018-11" db="EMBL/GenBank/DDBJ databases">
        <authorList>
            <consortium name="Pathogen Informatics"/>
        </authorList>
    </citation>
    <scope>NUCLEOTIDE SEQUENCE [LARGE SCALE GENOMIC DNA]</scope>
</reference>
<dbReference type="Proteomes" id="UP000271162">
    <property type="component" value="Unassembled WGS sequence"/>
</dbReference>
<dbReference type="Gene3D" id="1.10.287.2900">
    <property type="match status" value="1"/>
</dbReference>
<reference evidence="4" key="1">
    <citation type="submission" date="2017-02" db="UniProtKB">
        <authorList>
            <consortium name="WormBaseParasite"/>
        </authorList>
    </citation>
    <scope>IDENTIFICATION</scope>
</reference>
<dbReference type="GO" id="GO:0015035">
    <property type="term" value="F:protein-disulfide reductase activity"/>
    <property type="evidence" value="ECO:0007669"/>
    <property type="project" value="InterPro"/>
</dbReference>
<evidence type="ECO:0000256" key="1">
    <source>
        <dbReference type="ARBA" id="ARBA00023157"/>
    </source>
</evidence>
<dbReference type="GO" id="GO:0045041">
    <property type="term" value="P:protein import into mitochondrial intermembrane space"/>
    <property type="evidence" value="ECO:0007669"/>
    <property type="project" value="InterPro"/>
</dbReference>
<dbReference type="WBParaSite" id="NBR_0001630501-mRNA-1">
    <property type="protein sequence ID" value="NBR_0001630501-mRNA-1"/>
    <property type="gene ID" value="NBR_0001630501"/>
</dbReference>
<organism evidence="4">
    <name type="scientific">Nippostrongylus brasiliensis</name>
    <name type="common">Rat hookworm</name>
    <dbReference type="NCBI Taxonomy" id="27835"/>
    <lineage>
        <taxon>Eukaryota</taxon>
        <taxon>Metazoa</taxon>
        <taxon>Ecdysozoa</taxon>
        <taxon>Nematoda</taxon>
        <taxon>Chromadorea</taxon>
        <taxon>Rhabditida</taxon>
        <taxon>Rhabditina</taxon>
        <taxon>Rhabditomorpha</taxon>
        <taxon>Strongyloidea</taxon>
        <taxon>Heligmosomidae</taxon>
        <taxon>Nippostrongylus</taxon>
    </lineage>
</organism>